<name>F8AFD8_PYRYC</name>
<dbReference type="eggNOG" id="arCOG10871">
    <property type="taxonomic scope" value="Archaea"/>
</dbReference>
<accession>F8AFD8</accession>
<dbReference type="Proteomes" id="UP000008386">
    <property type="component" value="Chromosome"/>
</dbReference>
<protein>
    <submittedName>
        <fullName evidence="1">Uncharacterized protein</fullName>
    </submittedName>
</protein>
<sequence>MWEEAKRTFHTITFYGNFINSFVEFFNSYTFHTITFYGNTVVRAMTWSIDKFFPHDYVLRKPLAYSLCSSSNDISELVFKVFSWNR</sequence>
<proteinExistence type="predicted"/>
<evidence type="ECO:0000313" key="1">
    <source>
        <dbReference type="EMBL" id="AEH23745.1"/>
    </source>
</evidence>
<keyword evidence="2" id="KW-1185">Reference proteome</keyword>
<dbReference type="HOGENOM" id="CLU_2490590_0_0_2"/>
<dbReference type="KEGG" id="pya:PYCH_00320"/>
<reference evidence="1 2" key="1">
    <citation type="journal article" date="2011" name="J. Bacteriol.">
        <title>Complete genome sequence of the obligate piezophilic hyperthermophilic archaeon Pyrococcus yayanosii CH1.</title>
        <authorList>
            <person name="Jun X."/>
            <person name="Lupeng L."/>
            <person name="Minjuan X."/>
            <person name="Oger P."/>
            <person name="Fengping W."/>
            <person name="Jebbar M."/>
            <person name="Xiang X."/>
        </authorList>
    </citation>
    <scope>NUCLEOTIDE SEQUENCE [LARGE SCALE GENOMIC DNA]</scope>
    <source>
        <strain evidence="2">CH1 / JCM 16557</strain>
    </source>
</reference>
<gene>
    <name evidence="1" type="ordered locus">PYCH_00320</name>
</gene>
<evidence type="ECO:0000313" key="2">
    <source>
        <dbReference type="Proteomes" id="UP000008386"/>
    </source>
</evidence>
<organism evidence="1 2">
    <name type="scientific">Pyrococcus yayanosii (strain CH1 / JCM 16557)</name>
    <dbReference type="NCBI Taxonomy" id="529709"/>
    <lineage>
        <taxon>Archaea</taxon>
        <taxon>Methanobacteriati</taxon>
        <taxon>Methanobacteriota</taxon>
        <taxon>Thermococci</taxon>
        <taxon>Thermococcales</taxon>
        <taxon>Thermococcaceae</taxon>
        <taxon>Pyrococcus</taxon>
    </lineage>
</organism>
<dbReference type="AlphaFoldDB" id="F8AFD8"/>
<dbReference type="EMBL" id="CP002779">
    <property type="protein sequence ID" value="AEH23745.1"/>
    <property type="molecule type" value="Genomic_DNA"/>
</dbReference>